<dbReference type="Gene3D" id="1.20.120.530">
    <property type="entry name" value="GntR ligand-binding domain-like"/>
    <property type="match status" value="1"/>
</dbReference>
<feature type="domain" description="HTH gntR-type" evidence="4">
    <location>
        <begin position="15"/>
        <end position="83"/>
    </location>
</feature>
<dbReference type="PROSITE" id="PS50949">
    <property type="entry name" value="HTH_GNTR"/>
    <property type="match status" value="1"/>
</dbReference>
<evidence type="ECO:0000256" key="3">
    <source>
        <dbReference type="ARBA" id="ARBA00023163"/>
    </source>
</evidence>
<organism evidence="5 6">
    <name type="scientific">Sphingomonas mollis</name>
    <dbReference type="NCBI Taxonomy" id="2795726"/>
    <lineage>
        <taxon>Bacteria</taxon>
        <taxon>Pseudomonadati</taxon>
        <taxon>Pseudomonadota</taxon>
        <taxon>Alphaproteobacteria</taxon>
        <taxon>Sphingomonadales</taxon>
        <taxon>Sphingomonadaceae</taxon>
        <taxon>Sphingomonas</taxon>
    </lineage>
</organism>
<proteinExistence type="predicted"/>
<dbReference type="PRINTS" id="PR00035">
    <property type="entry name" value="HTHGNTR"/>
</dbReference>
<dbReference type="SMART" id="SM00895">
    <property type="entry name" value="FCD"/>
    <property type="match status" value="1"/>
</dbReference>
<evidence type="ECO:0000256" key="2">
    <source>
        <dbReference type="ARBA" id="ARBA00023125"/>
    </source>
</evidence>
<comment type="caution">
    <text evidence="5">The sequence shown here is derived from an EMBL/GenBank/DDBJ whole genome shotgun (WGS) entry which is preliminary data.</text>
</comment>
<dbReference type="Proteomes" id="UP000640426">
    <property type="component" value="Unassembled WGS sequence"/>
</dbReference>
<keyword evidence="1" id="KW-0805">Transcription regulation</keyword>
<dbReference type="Pfam" id="PF00392">
    <property type="entry name" value="GntR"/>
    <property type="match status" value="1"/>
</dbReference>
<name>A0ABS0XTR0_9SPHN</name>
<sequence>MNNVSSFSRFDNGPMSAHGHVARTIGIDIMAGTYRPGQRLSHETELLAQFGVSRTVLREAIKTLAAKGLVAARARTGTVVTPPEQWNMFDADVLSWKTAQGMDQQFHGDLTEIRLALESRAAALAARHRDDGDLAEMRAAIDLMRSATGSRRQFAEADLAFHQAIARASGNVLLRSMSAVIETALVASFTMSSPIHDMALHELNVSSHERIVDAIEARSEEDAAAAMLSVIKGLAHWRDLSDRD</sequence>
<dbReference type="InterPro" id="IPR008920">
    <property type="entry name" value="TF_FadR/GntR_C"/>
</dbReference>
<evidence type="ECO:0000256" key="1">
    <source>
        <dbReference type="ARBA" id="ARBA00023015"/>
    </source>
</evidence>
<dbReference type="CDD" id="cd07377">
    <property type="entry name" value="WHTH_GntR"/>
    <property type="match status" value="1"/>
</dbReference>
<dbReference type="InterPro" id="IPR036390">
    <property type="entry name" value="WH_DNA-bd_sf"/>
</dbReference>
<dbReference type="Pfam" id="PF07729">
    <property type="entry name" value="FCD"/>
    <property type="match status" value="1"/>
</dbReference>
<dbReference type="Gene3D" id="1.10.10.10">
    <property type="entry name" value="Winged helix-like DNA-binding domain superfamily/Winged helix DNA-binding domain"/>
    <property type="match status" value="1"/>
</dbReference>
<keyword evidence="2" id="KW-0238">DNA-binding</keyword>
<protein>
    <submittedName>
        <fullName evidence="5">FadR family transcriptional regulator</fullName>
    </submittedName>
</protein>
<gene>
    <name evidence="5" type="ORF">JAO74_16725</name>
</gene>
<accession>A0ABS0XTR0</accession>
<dbReference type="InterPro" id="IPR000524">
    <property type="entry name" value="Tscrpt_reg_HTH_GntR"/>
</dbReference>
<dbReference type="InterPro" id="IPR011711">
    <property type="entry name" value="GntR_C"/>
</dbReference>
<keyword evidence="6" id="KW-1185">Reference proteome</keyword>
<dbReference type="InterPro" id="IPR036388">
    <property type="entry name" value="WH-like_DNA-bd_sf"/>
</dbReference>
<dbReference type="EMBL" id="JAELXS010000012">
    <property type="protein sequence ID" value="MBJ6123433.1"/>
    <property type="molecule type" value="Genomic_DNA"/>
</dbReference>
<dbReference type="SMART" id="SM00345">
    <property type="entry name" value="HTH_GNTR"/>
    <property type="match status" value="1"/>
</dbReference>
<dbReference type="PANTHER" id="PTHR43537">
    <property type="entry name" value="TRANSCRIPTIONAL REGULATOR, GNTR FAMILY"/>
    <property type="match status" value="1"/>
</dbReference>
<evidence type="ECO:0000313" key="5">
    <source>
        <dbReference type="EMBL" id="MBJ6123433.1"/>
    </source>
</evidence>
<keyword evidence="3" id="KW-0804">Transcription</keyword>
<dbReference type="PANTHER" id="PTHR43537:SF44">
    <property type="entry name" value="GNTR FAMILY REGULATORY PROTEIN"/>
    <property type="match status" value="1"/>
</dbReference>
<evidence type="ECO:0000259" key="4">
    <source>
        <dbReference type="PROSITE" id="PS50949"/>
    </source>
</evidence>
<dbReference type="SUPFAM" id="SSF46785">
    <property type="entry name" value="Winged helix' DNA-binding domain"/>
    <property type="match status" value="1"/>
</dbReference>
<evidence type="ECO:0000313" key="6">
    <source>
        <dbReference type="Proteomes" id="UP000640426"/>
    </source>
</evidence>
<dbReference type="SUPFAM" id="SSF48008">
    <property type="entry name" value="GntR ligand-binding domain-like"/>
    <property type="match status" value="1"/>
</dbReference>
<reference evidence="6" key="1">
    <citation type="submission" date="2020-12" db="EMBL/GenBank/DDBJ databases">
        <title>Hymenobacter sp.</title>
        <authorList>
            <person name="Kim M.K."/>
        </authorList>
    </citation>
    <scope>NUCLEOTIDE SEQUENCE [LARGE SCALE GENOMIC DNA]</scope>
    <source>
        <strain evidence="6">BT553</strain>
    </source>
</reference>